<name>A0AAN8NMH4_9PEZI</name>
<dbReference type="Proteomes" id="UP001307849">
    <property type="component" value="Unassembled WGS sequence"/>
</dbReference>
<reference evidence="1 2" key="1">
    <citation type="submission" date="2019-10" db="EMBL/GenBank/DDBJ databases">
        <authorList>
            <person name="Palmer J.M."/>
        </authorList>
    </citation>
    <scope>NUCLEOTIDE SEQUENCE [LARGE SCALE GENOMIC DNA]</scope>
    <source>
        <strain evidence="1 2">TWF506</strain>
    </source>
</reference>
<comment type="caution">
    <text evidence="1">The sequence shown here is derived from an EMBL/GenBank/DDBJ whole genome shotgun (WGS) entry which is preliminary data.</text>
</comment>
<keyword evidence="2" id="KW-1185">Reference proteome</keyword>
<accession>A0AAN8NMH4</accession>
<gene>
    <name evidence="1" type="ORF">TWF506_009389</name>
</gene>
<sequence length="80" mass="9074">MPSYLVPCLKNNQPSHPGITKLEDEFTMDCKQLLTLFGKKPVTYQRIMKLVKILNRKTGKLDAEREKVAAEEAAIPTIET</sequence>
<evidence type="ECO:0000313" key="1">
    <source>
        <dbReference type="EMBL" id="KAK6513227.1"/>
    </source>
</evidence>
<dbReference type="EMBL" id="JAVHJM010000006">
    <property type="protein sequence ID" value="KAK6513227.1"/>
    <property type="molecule type" value="Genomic_DNA"/>
</dbReference>
<organism evidence="1 2">
    <name type="scientific">Arthrobotrys conoides</name>
    <dbReference type="NCBI Taxonomy" id="74498"/>
    <lineage>
        <taxon>Eukaryota</taxon>
        <taxon>Fungi</taxon>
        <taxon>Dikarya</taxon>
        <taxon>Ascomycota</taxon>
        <taxon>Pezizomycotina</taxon>
        <taxon>Orbiliomycetes</taxon>
        <taxon>Orbiliales</taxon>
        <taxon>Orbiliaceae</taxon>
        <taxon>Arthrobotrys</taxon>
    </lineage>
</organism>
<proteinExistence type="predicted"/>
<dbReference type="AlphaFoldDB" id="A0AAN8NMH4"/>
<evidence type="ECO:0000313" key="2">
    <source>
        <dbReference type="Proteomes" id="UP001307849"/>
    </source>
</evidence>
<protein>
    <submittedName>
        <fullName evidence="1">Uncharacterized protein</fullName>
    </submittedName>
</protein>